<dbReference type="InterPro" id="IPR027417">
    <property type="entry name" value="P-loop_NTPase"/>
</dbReference>
<dbReference type="AlphaFoldDB" id="A0A6A3FXS3"/>
<keyword evidence="3" id="KW-0547">Nucleotide-binding</keyword>
<keyword evidence="5" id="KW-0347">Helicase</keyword>
<keyword evidence="4" id="KW-0378">Hydrolase</keyword>
<reference evidence="21 22" key="1">
    <citation type="submission" date="2018-08" db="EMBL/GenBank/DDBJ databases">
        <title>Genomic investigation of the strawberry pathogen Phytophthora fragariae indicates pathogenicity is determined by transcriptional variation in three key races.</title>
        <authorList>
            <person name="Adams T.M."/>
            <person name="Armitage A.D."/>
            <person name="Sobczyk M.K."/>
            <person name="Bates H.J."/>
            <person name="Dunwell J.M."/>
            <person name="Nellist C.F."/>
            <person name="Harrison R.J."/>
        </authorList>
    </citation>
    <scope>NUCLEOTIDE SEQUENCE [LARGE SCALE GENOMIC DNA]</scope>
    <source>
        <strain evidence="20 23">A4</strain>
        <strain evidence="19 24">BC-1</strain>
        <strain evidence="18 28">BC-23</strain>
        <strain evidence="17 22">NOV-27</strain>
        <strain evidence="16 25">NOV-5</strain>
        <strain evidence="15 26">NOV-71</strain>
        <strain evidence="13 21">NOV-9</strain>
        <strain evidence="14 27">SCRP245</strain>
    </source>
</reference>
<dbReference type="InterPro" id="IPR010614">
    <property type="entry name" value="RAD3-like_helicase_DEAD"/>
</dbReference>
<evidence type="ECO:0000313" key="18">
    <source>
        <dbReference type="EMBL" id="KAE9254043.1"/>
    </source>
</evidence>
<dbReference type="FunFam" id="3.40.50.300:FF:005857">
    <property type="entry name" value="Uncharacterized protein"/>
    <property type="match status" value="1"/>
</dbReference>
<dbReference type="EMBL" id="QXFZ01000270">
    <property type="protein sequence ID" value="KAE9123723.1"/>
    <property type="molecule type" value="Genomic_DNA"/>
</dbReference>
<evidence type="ECO:0000313" key="26">
    <source>
        <dbReference type="Proteomes" id="UP000441208"/>
    </source>
</evidence>
<name>A0A6A3FXS3_9STRA</name>
<evidence type="ECO:0000313" key="25">
    <source>
        <dbReference type="Proteomes" id="UP000440732"/>
    </source>
</evidence>
<evidence type="ECO:0000313" key="23">
    <source>
        <dbReference type="Proteomes" id="UP000437068"/>
    </source>
</evidence>
<dbReference type="GO" id="GO:0003677">
    <property type="term" value="F:DNA binding"/>
    <property type="evidence" value="ECO:0007669"/>
    <property type="project" value="InterPro"/>
</dbReference>
<dbReference type="Proteomes" id="UP000429523">
    <property type="component" value="Unassembled WGS sequence"/>
</dbReference>
<proteinExistence type="predicted"/>
<evidence type="ECO:0000313" key="15">
    <source>
        <dbReference type="EMBL" id="KAE9123723.1"/>
    </source>
</evidence>
<keyword evidence="7" id="KW-0408">Iron</keyword>
<evidence type="ECO:0000313" key="21">
    <source>
        <dbReference type="Proteomes" id="UP000429523"/>
    </source>
</evidence>
<dbReference type="Gene3D" id="3.40.50.300">
    <property type="entry name" value="P-loop containing nucleotide triphosphate hydrolases"/>
    <property type="match status" value="3"/>
</dbReference>
<evidence type="ECO:0000256" key="8">
    <source>
        <dbReference type="ARBA" id="ARBA00023014"/>
    </source>
</evidence>
<dbReference type="InterPro" id="IPR045028">
    <property type="entry name" value="DinG/Rad3-like"/>
</dbReference>
<evidence type="ECO:0000256" key="6">
    <source>
        <dbReference type="ARBA" id="ARBA00022840"/>
    </source>
</evidence>
<evidence type="ECO:0000256" key="2">
    <source>
        <dbReference type="ARBA" id="ARBA00022723"/>
    </source>
</evidence>
<dbReference type="Proteomes" id="UP000437068">
    <property type="component" value="Unassembled WGS sequence"/>
</dbReference>
<evidence type="ECO:0000259" key="12">
    <source>
        <dbReference type="PROSITE" id="PS51193"/>
    </source>
</evidence>
<dbReference type="GO" id="GO:0016818">
    <property type="term" value="F:hydrolase activity, acting on acid anhydrides, in phosphorus-containing anhydrides"/>
    <property type="evidence" value="ECO:0007669"/>
    <property type="project" value="InterPro"/>
</dbReference>
<evidence type="ECO:0000256" key="9">
    <source>
        <dbReference type="ARBA" id="ARBA00023235"/>
    </source>
</evidence>
<dbReference type="GO" id="GO:1990918">
    <property type="term" value="P:double-strand break repair involved in meiotic recombination"/>
    <property type="evidence" value="ECO:0007669"/>
    <property type="project" value="TreeGrafter"/>
</dbReference>
<organism evidence="13 21">
    <name type="scientific">Phytophthora fragariae</name>
    <dbReference type="NCBI Taxonomy" id="53985"/>
    <lineage>
        <taxon>Eukaryota</taxon>
        <taxon>Sar</taxon>
        <taxon>Stramenopiles</taxon>
        <taxon>Oomycota</taxon>
        <taxon>Peronosporomycetes</taxon>
        <taxon>Peronosporales</taxon>
        <taxon>Peronosporaceae</taxon>
        <taxon>Phytophthora</taxon>
    </lineage>
</organism>
<dbReference type="Proteomes" id="UP000440367">
    <property type="component" value="Unassembled WGS sequence"/>
</dbReference>
<dbReference type="EMBL" id="QXGB01000263">
    <property type="protein sequence ID" value="KAE9222069.1"/>
    <property type="molecule type" value="Genomic_DNA"/>
</dbReference>
<evidence type="ECO:0000313" key="24">
    <source>
        <dbReference type="Proteomes" id="UP000440367"/>
    </source>
</evidence>
<evidence type="ECO:0000313" key="14">
    <source>
        <dbReference type="EMBL" id="KAE9019096.1"/>
    </source>
</evidence>
<evidence type="ECO:0000256" key="4">
    <source>
        <dbReference type="ARBA" id="ARBA00022801"/>
    </source>
</evidence>
<dbReference type="EMBL" id="QXGD01000040">
    <property type="protein sequence ID" value="KAE9256780.1"/>
    <property type="molecule type" value="Genomic_DNA"/>
</dbReference>
<dbReference type="GO" id="GO:0005634">
    <property type="term" value="C:nucleus"/>
    <property type="evidence" value="ECO:0007669"/>
    <property type="project" value="UniProtKB-SubCell"/>
</dbReference>
<evidence type="ECO:0000256" key="1">
    <source>
        <dbReference type="ARBA" id="ARBA00004123"/>
    </source>
</evidence>
<dbReference type="CDD" id="cd18788">
    <property type="entry name" value="SF2_C_XPD"/>
    <property type="match status" value="1"/>
</dbReference>
<keyword evidence="9" id="KW-0413">Isomerase</keyword>
<dbReference type="SUPFAM" id="SSF52540">
    <property type="entry name" value="P-loop containing nucleoside triphosphate hydrolases"/>
    <property type="match status" value="2"/>
</dbReference>
<evidence type="ECO:0000313" key="22">
    <source>
        <dbReference type="Proteomes" id="UP000433483"/>
    </source>
</evidence>
<evidence type="ECO:0000256" key="11">
    <source>
        <dbReference type="SAM" id="MobiDB-lite"/>
    </source>
</evidence>
<dbReference type="GO" id="GO:0051536">
    <property type="term" value="F:iron-sulfur cluster binding"/>
    <property type="evidence" value="ECO:0007669"/>
    <property type="project" value="UniProtKB-KW"/>
</dbReference>
<dbReference type="PANTHER" id="PTHR11472:SF47">
    <property type="entry name" value="FANCONI ANEMIA GROUP J PROTEIN"/>
    <property type="match status" value="1"/>
</dbReference>
<keyword evidence="10" id="KW-0539">Nucleus</keyword>
<evidence type="ECO:0000256" key="3">
    <source>
        <dbReference type="ARBA" id="ARBA00022741"/>
    </source>
</evidence>
<dbReference type="GO" id="GO:0046872">
    <property type="term" value="F:metal ion binding"/>
    <property type="evidence" value="ECO:0007669"/>
    <property type="project" value="UniProtKB-KW"/>
</dbReference>
<dbReference type="NCBIfam" id="TIGR00604">
    <property type="entry name" value="rad3"/>
    <property type="match status" value="1"/>
</dbReference>
<dbReference type="GO" id="GO:0006289">
    <property type="term" value="P:nucleotide-excision repair"/>
    <property type="evidence" value="ECO:0007669"/>
    <property type="project" value="TreeGrafter"/>
</dbReference>
<dbReference type="EMBL" id="QXGE01000256">
    <property type="protein sequence ID" value="KAE9318337.1"/>
    <property type="molecule type" value="Genomic_DNA"/>
</dbReference>
<evidence type="ECO:0000256" key="7">
    <source>
        <dbReference type="ARBA" id="ARBA00023004"/>
    </source>
</evidence>
<dbReference type="EMBL" id="QXGF01000034">
    <property type="protein sequence ID" value="KAE8948970.1"/>
    <property type="molecule type" value="Genomic_DNA"/>
</dbReference>
<dbReference type="SMART" id="SM00488">
    <property type="entry name" value="DEXDc2"/>
    <property type="match status" value="1"/>
</dbReference>
<feature type="compositionally biased region" description="Basic and acidic residues" evidence="11">
    <location>
        <begin position="265"/>
        <end position="277"/>
    </location>
</feature>
<keyword evidence="2" id="KW-0479">Metal-binding</keyword>
<keyword evidence="8" id="KW-0411">Iron-sulfur</keyword>
<feature type="domain" description="Helicase ATP-binding" evidence="12">
    <location>
        <begin position="20"/>
        <end position="520"/>
    </location>
</feature>
<evidence type="ECO:0000313" key="20">
    <source>
        <dbReference type="EMBL" id="KAE9318337.1"/>
    </source>
</evidence>
<dbReference type="InterPro" id="IPR014001">
    <property type="entry name" value="Helicase_ATP-bd"/>
</dbReference>
<accession>A0A6A3FXS3</accession>
<feature type="region of interest" description="Disordered" evidence="11">
    <location>
        <begin position="87"/>
        <end position="109"/>
    </location>
</feature>
<dbReference type="Proteomes" id="UP000440732">
    <property type="component" value="Unassembled WGS sequence"/>
</dbReference>
<feature type="compositionally biased region" description="Basic and acidic residues" evidence="11">
    <location>
        <begin position="228"/>
        <end position="243"/>
    </location>
</feature>
<dbReference type="OrthoDB" id="267079at2759"/>
<dbReference type="GO" id="GO:0003678">
    <property type="term" value="F:DNA helicase activity"/>
    <property type="evidence" value="ECO:0007669"/>
    <property type="project" value="InterPro"/>
</dbReference>
<dbReference type="EMBL" id="QXFW01000245">
    <property type="protein sequence ID" value="KAE9019096.1"/>
    <property type="molecule type" value="Genomic_DNA"/>
</dbReference>
<dbReference type="Proteomes" id="UP000433483">
    <property type="component" value="Unassembled WGS sequence"/>
</dbReference>
<evidence type="ECO:0000313" key="27">
    <source>
        <dbReference type="Proteomes" id="UP000460718"/>
    </source>
</evidence>
<sequence length="1090" mass="122885">MEPAPSPAAPDETSVLIMGHRVAFPGGKTPFPAQLAVMSSTLAALKRKQHALVESPTGSGKTLALLSSCLTFQRDYMKEAMTTYHQQKAQRQQQTREQQQAQQQQQQQQLNELHRLMQLAGRMGAQQQRQQQPSQTQYTDSQSQYTASQSQFCAQYTSSQVQYTASQVHYTASQSQDSASQASAWDDDAFGLLQRSVKRFKRDDGTAPMVIDLTNDEPCALLDQESHQLDQEQEMKQEDKQEDTQQQQEELEVKREAEDEGEQEMEVKPEAEDEKKPAVGPDALEPPPVPKIFFCSRTHSQLAQAVKELKSCPESYMETIPGSTRLKSCVLAAKRMLCVNEDVNDEPALVNEMCQELRIQKERRRTAGDMEDEGGCPYNQTSFISLRARAPQVWDIEDITKEASTCDECAYFFSKSELETAHIVFCPYNYVLDPSIRKAVGINLHNSIVVLDEAHNVEDTCRSGASLEITEHMLASSVKSFDDVIWQESDNQPPNGYDAVRHMLSSVEAWFKTNAELVRDPKDIDDDDCYVLWSTEDSMEMLRDCKLMQVCNADMEEIYQHEQMKLASPGKKVLLSTRALNTASRLISVATYMALDNGKNADDFKLLITKKMRINDKNEEVIDTQLCIWCLSAAVVFSSLAFEAHSVILASGTLSPMDSFAGELSVDFPIRLEANHVVNMRKQVFIGAILNGPGNVDLISTYKNQQKFQYQDSMGFLLLQYAQVIPGGILMFFPSYALMGILKARWQRTGIWDKLEKHKQMFCEPRLGGKDFDALLDQYKAVIAAHSSAHSTPSGWVGSRSADDEPNQTGAIFLAVYRGKASEGIDFSDDNARAVLAVGIPFPNFKDLQVSLKREYQDHKSRVNRKLVNGSWWYKLQAFRALNQALGRCIRHRRDYGAVILIDSRHRGNSHGNSLSKWMRPHVQEFRSSEDCNPLFAEFFQRNQVEMPMAAPAPEPEPAPVPSTPTPVTSGPIVLEYEDDTPIKKLVHDLRHEHVPGAAALSIDGGVFVSQRQQVFQELGEFARDPFTADEAKQEAIRVLPKHEPVENRRAELAALTRVRRVDDPVQFVGKYFELRQLPFNSDGYPRRCD</sequence>
<dbReference type="Proteomes" id="UP000476176">
    <property type="component" value="Unassembled WGS sequence"/>
</dbReference>
<evidence type="ECO:0000313" key="19">
    <source>
        <dbReference type="EMBL" id="KAE9256780.1"/>
    </source>
</evidence>
<dbReference type="Proteomes" id="UP000441208">
    <property type="component" value="Unassembled WGS sequence"/>
</dbReference>
<keyword evidence="22" id="KW-1185">Reference proteome</keyword>
<comment type="caution">
    <text evidence="13">The sequence shown here is derived from an EMBL/GenBank/DDBJ whole genome shotgun (WGS) entry which is preliminary data.</text>
</comment>
<dbReference type="PROSITE" id="PS51193">
    <property type="entry name" value="HELICASE_ATP_BIND_2"/>
    <property type="match status" value="1"/>
</dbReference>
<dbReference type="SMART" id="SM00491">
    <property type="entry name" value="HELICc2"/>
    <property type="match status" value="1"/>
</dbReference>
<keyword evidence="6" id="KW-0067">ATP-binding</keyword>
<dbReference type="PANTHER" id="PTHR11472">
    <property type="entry name" value="DNA REPAIR DEAD HELICASE RAD3/XP-D SUBFAMILY MEMBER"/>
    <property type="match status" value="1"/>
</dbReference>
<dbReference type="InterPro" id="IPR006555">
    <property type="entry name" value="ATP-dep_Helicase_C"/>
</dbReference>
<evidence type="ECO:0000313" key="28">
    <source>
        <dbReference type="Proteomes" id="UP000476176"/>
    </source>
</evidence>
<evidence type="ECO:0000256" key="5">
    <source>
        <dbReference type="ARBA" id="ARBA00022806"/>
    </source>
</evidence>
<feature type="region of interest" description="Disordered" evidence="11">
    <location>
        <begin position="122"/>
        <end position="143"/>
    </location>
</feature>
<dbReference type="InterPro" id="IPR013020">
    <property type="entry name" value="Rad3/Chl1-like"/>
</dbReference>
<gene>
    <name evidence="20" type="ORF">PF001_g6414</name>
    <name evidence="19" type="ORF">PF002_g1644</name>
    <name evidence="18" type="ORF">PF004_g1188</name>
    <name evidence="17" type="ORF">PF005_g6842</name>
    <name evidence="16" type="ORF">PF006_g6146</name>
    <name evidence="15" type="ORF">PF007_g6951</name>
    <name evidence="13" type="ORF">PF009_g1460</name>
    <name evidence="14" type="ORF">PF011_g5974</name>
</gene>
<feature type="region of interest" description="Disordered" evidence="11">
    <location>
        <begin position="228"/>
        <end position="286"/>
    </location>
</feature>
<evidence type="ECO:0000313" key="17">
    <source>
        <dbReference type="EMBL" id="KAE9222069.1"/>
    </source>
</evidence>
<dbReference type="SMART" id="SM00487">
    <property type="entry name" value="DEXDc"/>
    <property type="match status" value="1"/>
</dbReference>
<comment type="subcellular location">
    <subcellularLocation>
        <location evidence="1">Nucleus</location>
    </subcellularLocation>
</comment>
<dbReference type="Proteomes" id="UP000460718">
    <property type="component" value="Unassembled WGS sequence"/>
</dbReference>
<dbReference type="GO" id="GO:0005524">
    <property type="term" value="F:ATP binding"/>
    <property type="evidence" value="ECO:0007669"/>
    <property type="project" value="UniProtKB-KW"/>
</dbReference>
<dbReference type="EMBL" id="QXGA01000243">
    <property type="protein sequence ID" value="KAE9149360.1"/>
    <property type="molecule type" value="Genomic_DNA"/>
</dbReference>
<dbReference type="Pfam" id="PF13307">
    <property type="entry name" value="Helicase_C_2"/>
    <property type="match status" value="1"/>
</dbReference>
<dbReference type="Pfam" id="PF06733">
    <property type="entry name" value="DEAD_2"/>
    <property type="match status" value="1"/>
</dbReference>
<feature type="compositionally biased region" description="Low complexity" evidence="11">
    <location>
        <begin position="126"/>
        <end position="143"/>
    </location>
</feature>
<dbReference type="InterPro" id="IPR006554">
    <property type="entry name" value="Helicase-like_DEXD_c2"/>
</dbReference>
<dbReference type="EMBL" id="QXGC01000028">
    <property type="protein sequence ID" value="KAE9254043.1"/>
    <property type="molecule type" value="Genomic_DNA"/>
</dbReference>
<evidence type="ECO:0000313" key="13">
    <source>
        <dbReference type="EMBL" id="KAE8948970.1"/>
    </source>
</evidence>
<protein>
    <submittedName>
        <fullName evidence="13">Fanconi anemia group J</fullName>
    </submittedName>
</protein>
<evidence type="ECO:0000313" key="16">
    <source>
        <dbReference type="EMBL" id="KAE9149360.1"/>
    </source>
</evidence>
<evidence type="ECO:0000256" key="10">
    <source>
        <dbReference type="ARBA" id="ARBA00023242"/>
    </source>
</evidence>
<dbReference type="InterPro" id="IPR014013">
    <property type="entry name" value="Helic_SF1/SF2_ATP-bd_DinG/Rad3"/>
</dbReference>